<evidence type="ECO:0000256" key="2">
    <source>
        <dbReference type="SAM" id="Phobius"/>
    </source>
</evidence>
<feature type="domain" description="CBM2" evidence="3">
    <location>
        <begin position="145"/>
        <end position="252"/>
    </location>
</feature>
<reference evidence="4" key="1">
    <citation type="submission" date="2020-11" db="EMBL/GenBank/DDBJ databases">
        <title>Isolation and identification of active actinomycetes.</title>
        <authorList>
            <person name="Sun X."/>
        </authorList>
    </citation>
    <scope>NUCLEOTIDE SEQUENCE</scope>
    <source>
        <strain evidence="4">NEAU-A11</strain>
    </source>
</reference>
<feature type="region of interest" description="Disordered" evidence="1">
    <location>
        <begin position="56"/>
        <end position="151"/>
    </location>
</feature>
<dbReference type="Gene3D" id="2.60.40.290">
    <property type="match status" value="1"/>
</dbReference>
<dbReference type="EMBL" id="JADQTO010000036">
    <property type="protein sequence ID" value="MBG0568255.1"/>
    <property type="molecule type" value="Genomic_DNA"/>
</dbReference>
<dbReference type="InterPro" id="IPR001919">
    <property type="entry name" value="CBD2"/>
</dbReference>
<sequence>MTEARLERAWPAAGAELPRTPVSHVAPGSATRSRRIRVAVLTGAALALLAGGAAVRWGGDDRPDTPVAAGAVPTTGTEPAVSGPEPVSPEMTAGPTGSVSASPSATAAQPSRSVSPTPSDDEGGLSVGTATRAPVRSAEPEPSVPDEEPPVYTAFYGYQADPGSGYAGTVQVVNAGGAAGGDWTVTLTVPGAEKVVLTSGNVRMSQSGSSVTFRPAGGAELQVGGSVTIGFTIDGVPGELPTGCAVNGSACA</sequence>
<comment type="caution">
    <text evidence="4">The sequence shown here is derived from an EMBL/GenBank/DDBJ whole genome shotgun (WGS) entry which is preliminary data.</text>
</comment>
<protein>
    <submittedName>
        <fullName evidence="4">Cellulose binding domain-containing protein</fullName>
    </submittedName>
</protein>
<dbReference type="SMART" id="SM00637">
    <property type="entry name" value="CBD_II"/>
    <property type="match status" value="1"/>
</dbReference>
<name>A0A931CNQ5_9ACTN</name>
<dbReference type="InterPro" id="IPR008965">
    <property type="entry name" value="CBM2/CBM3_carb-bd_dom_sf"/>
</dbReference>
<dbReference type="GO" id="GO:0004553">
    <property type="term" value="F:hydrolase activity, hydrolyzing O-glycosyl compounds"/>
    <property type="evidence" value="ECO:0007669"/>
    <property type="project" value="InterPro"/>
</dbReference>
<feature type="transmembrane region" description="Helical" evidence="2">
    <location>
        <begin position="38"/>
        <end position="57"/>
    </location>
</feature>
<keyword evidence="2" id="KW-0472">Membrane</keyword>
<dbReference type="PROSITE" id="PS51173">
    <property type="entry name" value="CBM2"/>
    <property type="match status" value="1"/>
</dbReference>
<dbReference type="RefSeq" id="WP_196420031.1">
    <property type="nucleotide sequence ID" value="NZ_JADQTO010000036.1"/>
</dbReference>
<dbReference type="AlphaFoldDB" id="A0A931CNQ5"/>
<dbReference type="GO" id="GO:0030247">
    <property type="term" value="F:polysaccharide binding"/>
    <property type="evidence" value="ECO:0007669"/>
    <property type="project" value="UniProtKB-UniRule"/>
</dbReference>
<keyword evidence="5" id="KW-1185">Reference proteome</keyword>
<evidence type="ECO:0000313" key="4">
    <source>
        <dbReference type="EMBL" id="MBG0568255.1"/>
    </source>
</evidence>
<gene>
    <name evidence="4" type="ORF">I4J89_43205</name>
</gene>
<keyword evidence="2" id="KW-0812">Transmembrane</keyword>
<dbReference type="SUPFAM" id="SSF49384">
    <property type="entry name" value="Carbohydrate-binding domain"/>
    <property type="match status" value="1"/>
</dbReference>
<dbReference type="Proteomes" id="UP000598146">
    <property type="component" value="Unassembled WGS sequence"/>
</dbReference>
<keyword evidence="2" id="KW-1133">Transmembrane helix</keyword>
<dbReference type="Pfam" id="PF00553">
    <property type="entry name" value="CBM_2"/>
    <property type="match status" value="1"/>
</dbReference>
<proteinExistence type="predicted"/>
<accession>A0A931CNQ5</accession>
<dbReference type="GO" id="GO:0005975">
    <property type="term" value="P:carbohydrate metabolic process"/>
    <property type="evidence" value="ECO:0007669"/>
    <property type="project" value="InterPro"/>
</dbReference>
<organism evidence="4 5">
    <name type="scientific">Actinoplanes aureus</name>
    <dbReference type="NCBI Taxonomy" id="2792083"/>
    <lineage>
        <taxon>Bacteria</taxon>
        <taxon>Bacillati</taxon>
        <taxon>Actinomycetota</taxon>
        <taxon>Actinomycetes</taxon>
        <taxon>Micromonosporales</taxon>
        <taxon>Micromonosporaceae</taxon>
        <taxon>Actinoplanes</taxon>
    </lineage>
</organism>
<evidence type="ECO:0000259" key="3">
    <source>
        <dbReference type="PROSITE" id="PS51173"/>
    </source>
</evidence>
<evidence type="ECO:0000313" key="5">
    <source>
        <dbReference type="Proteomes" id="UP000598146"/>
    </source>
</evidence>
<dbReference type="InterPro" id="IPR012291">
    <property type="entry name" value="CBM2_carb-bd_dom_sf"/>
</dbReference>
<evidence type="ECO:0000256" key="1">
    <source>
        <dbReference type="SAM" id="MobiDB-lite"/>
    </source>
</evidence>
<feature type="compositionally biased region" description="Low complexity" evidence="1">
    <location>
        <begin position="93"/>
        <end position="111"/>
    </location>
</feature>